<dbReference type="InterPro" id="IPR052639">
    <property type="entry name" value="TRAIP_ubiq-protein_ligase"/>
</dbReference>
<dbReference type="STRING" id="27349.A0A0L6V0A4"/>
<comment type="caution">
    <text evidence="4">The sequence shown here is derived from an EMBL/GenBank/DDBJ whole genome shotgun (WGS) entry which is preliminary data.</text>
</comment>
<keyword evidence="2" id="KW-0175">Coiled coil</keyword>
<dbReference type="Proteomes" id="UP000037035">
    <property type="component" value="Unassembled WGS sequence"/>
</dbReference>
<keyword evidence="1" id="KW-0863">Zinc-finger</keyword>
<dbReference type="PANTHER" id="PTHR46569">
    <property type="entry name" value="E3 UBIQUITIN-PROTEIN LIGASE TRAIP"/>
    <property type="match status" value="1"/>
</dbReference>
<dbReference type="GO" id="GO:0090734">
    <property type="term" value="C:site of DNA damage"/>
    <property type="evidence" value="ECO:0007669"/>
    <property type="project" value="TreeGrafter"/>
</dbReference>
<dbReference type="InterPro" id="IPR013083">
    <property type="entry name" value="Znf_RING/FYVE/PHD"/>
</dbReference>
<protein>
    <recommendedName>
        <fullName evidence="3">RING-type domain-containing protein</fullName>
    </recommendedName>
</protein>
<dbReference type="GO" id="GO:0016567">
    <property type="term" value="P:protein ubiquitination"/>
    <property type="evidence" value="ECO:0007669"/>
    <property type="project" value="TreeGrafter"/>
</dbReference>
<name>A0A0L6V0A4_9BASI</name>
<evidence type="ECO:0000256" key="1">
    <source>
        <dbReference type="PROSITE-ProRule" id="PRU00175"/>
    </source>
</evidence>
<dbReference type="Gene3D" id="3.30.40.10">
    <property type="entry name" value="Zinc/RING finger domain, C3HC4 (zinc finger)"/>
    <property type="match status" value="1"/>
</dbReference>
<evidence type="ECO:0000259" key="3">
    <source>
        <dbReference type="PROSITE" id="PS50089"/>
    </source>
</evidence>
<dbReference type="SMART" id="SM00184">
    <property type="entry name" value="RING"/>
    <property type="match status" value="1"/>
</dbReference>
<dbReference type="AlphaFoldDB" id="A0A0L6V0A4"/>
<dbReference type="PROSITE" id="PS50089">
    <property type="entry name" value="ZF_RING_2"/>
    <property type="match status" value="1"/>
</dbReference>
<dbReference type="InterPro" id="IPR001841">
    <property type="entry name" value="Znf_RING"/>
</dbReference>
<dbReference type="SUPFAM" id="SSF57850">
    <property type="entry name" value="RING/U-box"/>
    <property type="match status" value="1"/>
</dbReference>
<dbReference type="EMBL" id="LAVV01007950">
    <property type="protein sequence ID" value="KNZ54223.1"/>
    <property type="molecule type" value="Genomic_DNA"/>
</dbReference>
<dbReference type="Pfam" id="PF13639">
    <property type="entry name" value="zf-RING_2"/>
    <property type="match status" value="1"/>
</dbReference>
<reference evidence="4 5" key="1">
    <citation type="submission" date="2015-08" db="EMBL/GenBank/DDBJ databases">
        <title>Next Generation Sequencing and Analysis of the Genome of Puccinia sorghi L Schw, the Causal Agent of Maize Common Rust.</title>
        <authorList>
            <person name="Rochi L."/>
            <person name="Burguener G."/>
            <person name="Darino M."/>
            <person name="Turjanski A."/>
            <person name="Kreff E."/>
            <person name="Dieguez M.J."/>
            <person name="Sacco F."/>
        </authorList>
    </citation>
    <scope>NUCLEOTIDE SEQUENCE [LARGE SCALE GENOMIC DNA]</scope>
    <source>
        <strain evidence="4 5">RO10H11247</strain>
    </source>
</reference>
<proteinExistence type="predicted"/>
<dbReference type="PANTHER" id="PTHR46569:SF1">
    <property type="entry name" value="E3 UBIQUITIN-PROTEIN LIGASE RFWD3-RELATED"/>
    <property type="match status" value="1"/>
</dbReference>
<keyword evidence="5" id="KW-1185">Reference proteome</keyword>
<dbReference type="GO" id="GO:0008270">
    <property type="term" value="F:zinc ion binding"/>
    <property type="evidence" value="ECO:0007669"/>
    <property type="project" value="UniProtKB-KW"/>
</dbReference>
<keyword evidence="1" id="KW-0479">Metal-binding</keyword>
<dbReference type="GO" id="GO:0061630">
    <property type="term" value="F:ubiquitin protein ligase activity"/>
    <property type="evidence" value="ECO:0007669"/>
    <property type="project" value="TreeGrafter"/>
</dbReference>
<dbReference type="VEuPathDB" id="FungiDB:VP01_3002g2"/>
<evidence type="ECO:0000256" key="2">
    <source>
        <dbReference type="SAM" id="Coils"/>
    </source>
</evidence>
<dbReference type="CDD" id="cd16448">
    <property type="entry name" value="RING-H2"/>
    <property type="match status" value="1"/>
</dbReference>
<accession>A0A0L6V0A4</accession>
<feature type="coiled-coil region" evidence="2">
    <location>
        <begin position="218"/>
        <end position="252"/>
    </location>
</feature>
<feature type="coiled-coil region" evidence="2">
    <location>
        <begin position="285"/>
        <end position="368"/>
    </location>
</feature>
<evidence type="ECO:0000313" key="4">
    <source>
        <dbReference type="EMBL" id="KNZ54223.1"/>
    </source>
</evidence>
<gene>
    <name evidence="4" type="ORF">VP01_3002g2</name>
</gene>
<organism evidence="4 5">
    <name type="scientific">Puccinia sorghi</name>
    <dbReference type="NCBI Taxonomy" id="27349"/>
    <lineage>
        <taxon>Eukaryota</taxon>
        <taxon>Fungi</taxon>
        <taxon>Dikarya</taxon>
        <taxon>Basidiomycota</taxon>
        <taxon>Pucciniomycotina</taxon>
        <taxon>Pucciniomycetes</taxon>
        <taxon>Pucciniales</taxon>
        <taxon>Pucciniaceae</taxon>
        <taxon>Puccinia</taxon>
    </lineage>
</organism>
<keyword evidence="1" id="KW-0862">Zinc</keyword>
<dbReference type="OrthoDB" id="8062037at2759"/>
<evidence type="ECO:0000313" key="5">
    <source>
        <dbReference type="Proteomes" id="UP000037035"/>
    </source>
</evidence>
<feature type="domain" description="RING-type" evidence="3">
    <location>
        <begin position="116"/>
        <end position="163"/>
    </location>
</feature>
<dbReference type="Gene3D" id="1.10.287.1490">
    <property type="match status" value="1"/>
</dbReference>
<dbReference type="GO" id="GO:0005634">
    <property type="term" value="C:nucleus"/>
    <property type="evidence" value="ECO:0007669"/>
    <property type="project" value="TreeGrafter"/>
</dbReference>
<sequence length="518" mass="58141">MMFKEISPCLNTVFPNFERSLLTLAWGLQKQREVRQWESGSPDGPNSAAETGIGQTLLNKILKNTYSSTRVCTVQGPGSEPTIPRLSSNRPIALGQTDLFCLRVMSATKVIVLPTCAICRDDDDDEVSYVVTKCGHLFHTNCMEEWNRNEQNRGGRPRCPYCNTNLQAYDAHGCCSTNLIRLHQLMMHRVMILEDGKPTPEEELKGVRDNLNSIKVILNRETDKLRSTQAEKDKLEEENKSLKSTIGKLTHEVKLNKEKVDSRTVDLRNEKLNRQRDLAAHSEEKQRLLKQTADAKQHCQKLKTERSELHKELSKKKGENAKLQGIMASQTNLVSTLQAQSMQLNREREELVSNVNALRQSNQALLSQTQAAHISPQRHFNPVQAIQSNQLYYRGPTVEPAQPNQLVDILQSLSGGFLKLEKEYMGIKKLLEEKNERDGSKTDLEDSGNESIEIQAHVEAIGDRSVVAIQATPTPSEPHLDPITSGASEMQGLVHRMEGLELPSTPATAPMIDPRLFG</sequence>
<dbReference type="GO" id="GO:0031297">
    <property type="term" value="P:replication fork processing"/>
    <property type="evidence" value="ECO:0007669"/>
    <property type="project" value="TreeGrafter"/>
</dbReference>